<evidence type="ECO:0000256" key="1">
    <source>
        <dbReference type="SAM" id="MobiDB-lite"/>
    </source>
</evidence>
<name>A0ABW3A5J3_9ACTN</name>
<keyword evidence="3" id="KW-1185">Reference proteome</keyword>
<gene>
    <name evidence="2" type="ORF">ACFQZ8_18045</name>
</gene>
<sequence length="70" mass="7185">MVKPAGEGTGATGSGGRRNRHGAGQFGALGLYLADPRLEESVLAVLEAVEVELRASVDSADPLVTEAARH</sequence>
<feature type="compositionally biased region" description="Gly residues" evidence="1">
    <location>
        <begin position="7"/>
        <end position="16"/>
    </location>
</feature>
<accession>A0ABW3A5J3</accession>
<reference evidence="3" key="1">
    <citation type="journal article" date="2019" name="Int. J. Syst. Evol. Microbiol.">
        <title>The Global Catalogue of Microorganisms (GCM) 10K type strain sequencing project: providing services to taxonomists for standard genome sequencing and annotation.</title>
        <authorList>
            <consortium name="The Broad Institute Genomics Platform"/>
            <consortium name="The Broad Institute Genome Sequencing Center for Infectious Disease"/>
            <person name="Wu L."/>
            <person name="Ma J."/>
        </authorList>
    </citation>
    <scope>NUCLEOTIDE SEQUENCE [LARGE SCALE GENOMIC DNA]</scope>
    <source>
        <strain evidence="3">JCM 32148</strain>
    </source>
</reference>
<proteinExistence type="predicted"/>
<organism evidence="2 3">
    <name type="scientific">Micromonospora azadirachtae</name>
    <dbReference type="NCBI Taxonomy" id="1970735"/>
    <lineage>
        <taxon>Bacteria</taxon>
        <taxon>Bacillati</taxon>
        <taxon>Actinomycetota</taxon>
        <taxon>Actinomycetes</taxon>
        <taxon>Micromonosporales</taxon>
        <taxon>Micromonosporaceae</taxon>
        <taxon>Micromonospora</taxon>
    </lineage>
</organism>
<comment type="caution">
    <text evidence="2">The sequence shown here is derived from an EMBL/GenBank/DDBJ whole genome shotgun (WGS) entry which is preliminary data.</text>
</comment>
<evidence type="ECO:0000313" key="2">
    <source>
        <dbReference type="EMBL" id="MFD0785809.1"/>
    </source>
</evidence>
<feature type="non-terminal residue" evidence="2">
    <location>
        <position position="70"/>
    </location>
</feature>
<protein>
    <submittedName>
        <fullName evidence="2">Polyprenyl synthetase family protein</fullName>
    </submittedName>
</protein>
<feature type="region of interest" description="Disordered" evidence="1">
    <location>
        <begin position="1"/>
        <end position="22"/>
    </location>
</feature>
<dbReference type="Proteomes" id="UP001597053">
    <property type="component" value="Unassembled WGS sequence"/>
</dbReference>
<evidence type="ECO:0000313" key="3">
    <source>
        <dbReference type="Proteomes" id="UP001597053"/>
    </source>
</evidence>
<dbReference type="EMBL" id="JBHTHM010001001">
    <property type="protein sequence ID" value="MFD0785809.1"/>
    <property type="molecule type" value="Genomic_DNA"/>
</dbReference>